<evidence type="ECO:0000313" key="1">
    <source>
        <dbReference type="EMBL" id="PRR78494.1"/>
    </source>
</evidence>
<keyword evidence="2" id="KW-1185">Reference proteome</keyword>
<dbReference type="EMBL" id="PVXO01000044">
    <property type="protein sequence ID" value="PRR78494.1"/>
    <property type="molecule type" value="Genomic_DNA"/>
</dbReference>
<dbReference type="AlphaFoldDB" id="A0A2T0B3K8"/>
<dbReference type="Proteomes" id="UP000239706">
    <property type="component" value="Unassembled WGS sequence"/>
</dbReference>
<evidence type="ECO:0000313" key="2">
    <source>
        <dbReference type="Proteomes" id="UP000239706"/>
    </source>
</evidence>
<accession>A0A2T0B3K8</accession>
<dbReference type="RefSeq" id="WP_106063676.1">
    <property type="nucleotide sequence ID" value="NZ_PVXO01000044.1"/>
</dbReference>
<dbReference type="OrthoDB" id="9801625at2"/>
<proteinExistence type="predicted"/>
<evidence type="ECO:0008006" key="3">
    <source>
        <dbReference type="Google" id="ProtNLM"/>
    </source>
</evidence>
<protein>
    <recommendedName>
        <fullName evidence="3">CGGC domain protein</fullName>
    </recommendedName>
</protein>
<comment type="caution">
    <text evidence="1">The sequence shown here is derived from an EMBL/GenBank/DDBJ whole genome shotgun (WGS) entry which is preliminary data.</text>
</comment>
<sequence length="90" mass="9992">MIIGIKYCGGCNPKYDRGNIVTKLISEFKDLTVELAKEGKTYDLIVVLCGCTSCCANHQNLHGKYGKVFILSDKDYSIISNAINNIMLQK</sequence>
<reference evidence="1 2" key="1">
    <citation type="submission" date="2018-03" db="EMBL/GenBank/DDBJ databases">
        <title>Genome sequence of Clostridium liquoris DSM 100320.</title>
        <authorList>
            <person name="Poehlein A."/>
            <person name="Daniel R."/>
        </authorList>
    </citation>
    <scope>NUCLEOTIDE SEQUENCE [LARGE SCALE GENOMIC DNA]</scope>
    <source>
        <strain evidence="1 2">DSM 100320</strain>
    </source>
</reference>
<organism evidence="1 2">
    <name type="scientific">Clostridium liquoris</name>
    <dbReference type="NCBI Taxonomy" id="1289519"/>
    <lineage>
        <taxon>Bacteria</taxon>
        <taxon>Bacillati</taxon>
        <taxon>Bacillota</taxon>
        <taxon>Clostridia</taxon>
        <taxon>Eubacteriales</taxon>
        <taxon>Clostridiaceae</taxon>
        <taxon>Clostridium</taxon>
    </lineage>
</organism>
<gene>
    <name evidence="1" type="ORF">CLLI_15780</name>
</gene>
<name>A0A2T0B3K8_9CLOT</name>